<keyword evidence="5" id="KW-0999">Mitochondrion inner membrane</keyword>
<dbReference type="PANTHER" id="PTHR12964:SF0">
    <property type="entry name" value="NADH DEHYDROGENASE [UBIQUINONE] 1 ALPHA SUBCOMPLEX SUBUNIT 6"/>
    <property type="match status" value="1"/>
</dbReference>
<sequence>MLAALRTPAVTRPVLARLAHSVPAGSHRVAALAEAPAMPEPGYETPSHGSALAVYSRASADKHDARKRAMMLYRQWLKNAEHIVQLYYLDMPAHAIRQRVRAEFEKHRYVEDLGTIDVLLWKGHLELQETLNLWKQTTHIMRYFENREFGDQKKGAFLDKFLAGR</sequence>
<dbReference type="eggNOG" id="KOG3426">
    <property type="taxonomic scope" value="Eukaryota"/>
</dbReference>
<dbReference type="GO" id="GO:0005743">
    <property type="term" value="C:mitochondrial inner membrane"/>
    <property type="evidence" value="ECO:0007669"/>
    <property type="project" value="UniProtKB-SubCell"/>
</dbReference>
<dbReference type="GO" id="GO:0045271">
    <property type="term" value="C:respiratory chain complex I"/>
    <property type="evidence" value="ECO:0007669"/>
    <property type="project" value="InterPro"/>
</dbReference>
<name>A0A0L0SEC0_ALLM3</name>
<keyword evidence="11" id="KW-1185">Reference proteome</keyword>
<evidence type="ECO:0000256" key="2">
    <source>
        <dbReference type="ARBA" id="ARBA00009508"/>
    </source>
</evidence>
<evidence type="ECO:0000256" key="7">
    <source>
        <dbReference type="ARBA" id="ARBA00023128"/>
    </source>
</evidence>
<evidence type="ECO:0000256" key="4">
    <source>
        <dbReference type="ARBA" id="ARBA00022660"/>
    </source>
</evidence>
<evidence type="ECO:0000259" key="9">
    <source>
        <dbReference type="Pfam" id="PF05347"/>
    </source>
</evidence>
<dbReference type="EMBL" id="GG745337">
    <property type="protein sequence ID" value="KNE60883.1"/>
    <property type="molecule type" value="Genomic_DNA"/>
</dbReference>
<evidence type="ECO:0000256" key="1">
    <source>
        <dbReference type="ARBA" id="ARBA00004443"/>
    </source>
</evidence>
<keyword evidence="7" id="KW-0496">Mitochondrion</keyword>
<dbReference type="GO" id="GO:0006979">
    <property type="term" value="P:response to oxidative stress"/>
    <property type="evidence" value="ECO:0007669"/>
    <property type="project" value="TreeGrafter"/>
</dbReference>
<dbReference type="VEuPathDB" id="FungiDB:AMAG_06645"/>
<comment type="similarity">
    <text evidence="2">Belongs to the complex I LYR family.</text>
</comment>
<gene>
    <name evidence="10" type="ORF">AMAG_06645</name>
</gene>
<keyword evidence="8" id="KW-0472">Membrane</keyword>
<dbReference type="OMA" id="EVTHQWQ"/>
<dbReference type="InterPro" id="IPR016488">
    <property type="entry name" value="NADH_Ub_cplx-1_asu_su-6"/>
</dbReference>
<comment type="subcellular location">
    <subcellularLocation>
        <location evidence="1">Mitochondrion inner membrane</location>
        <topology evidence="1">Peripheral membrane protein</topology>
        <orientation evidence="1">Matrix side</orientation>
    </subcellularLocation>
</comment>
<keyword evidence="3" id="KW-0813">Transport</keyword>
<dbReference type="STRING" id="578462.A0A0L0SEC0"/>
<evidence type="ECO:0000256" key="6">
    <source>
        <dbReference type="ARBA" id="ARBA00022982"/>
    </source>
</evidence>
<evidence type="ECO:0000313" key="10">
    <source>
        <dbReference type="EMBL" id="KNE60883.1"/>
    </source>
</evidence>
<proteinExistence type="inferred from homology"/>
<reference evidence="11" key="2">
    <citation type="submission" date="2009-11" db="EMBL/GenBank/DDBJ databases">
        <title>The Genome Sequence of Allomyces macrogynus strain ATCC 38327.</title>
        <authorList>
            <consortium name="The Broad Institute Genome Sequencing Platform"/>
            <person name="Russ C."/>
            <person name="Cuomo C."/>
            <person name="Shea T."/>
            <person name="Young S.K."/>
            <person name="Zeng Q."/>
            <person name="Koehrsen M."/>
            <person name="Haas B."/>
            <person name="Borodovsky M."/>
            <person name="Guigo R."/>
            <person name="Alvarado L."/>
            <person name="Berlin A."/>
            <person name="Borenstein D."/>
            <person name="Chen Z."/>
            <person name="Engels R."/>
            <person name="Freedman E."/>
            <person name="Gellesch M."/>
            <person name="Goldberg J."/>
            <person name="Griggs A."/>
            <person name="Gujja S."/>
            <person name="Heiman D."/>
            <person name="Hepburn T."/>
            <person name="Howarth C."/>
            <person name="Jen D."/>
            <person name="Larson L."/>
            <person name="Lewis B."/>
            <person name="Mehta T."/>
            <person name="Park D."/>
            <person name="Pearson M."/>
            <person name="Roberts A."/>
            <person name="Saif S."/>
            <person name="Shenoy N."/>
            <person name="Sisk P."/>
            <person name="Stolte C."/>
            <person name="Sykes S."/>
            <person name="Walk T."/>
            <person name="White J."/>
            <person name="Yandava C."/>
            <person name="Burger G."/>
            <person name="Gray M.W."/>
            <person name="Holland P.W.H."/>
            <person name="King N."/>
            <person name="Lang F.B.F."/>
            <person name="Roger A.J."/>
            <person name="Ruiz-Trillo I."/>
            <person name="Lander E."/>
            <person name="Nusbaum C."/>
        </authorList>
    </citation>
    <scope>NUCLEOTIDE SEQUENCE [LARGE SCALE GENOMIC DNA]</scope>
    <source>
        <strain evidence="11">ATCC 38327</strain>
    </source>
</reference>
<feature type="domain" description="Complex 1 LYR protein" evidence="9">
    <location>
        <begin position="71"/>
        <end position="129"/>
    </location>
</feature>
<evidence type="ECO:0000313" key="11">
    <source>
        <dbReference type="Proteomes" id="UP000054350"/>
    </source>
</evidence>
<organism evidence="10 11">
    <name type="scientific">Allomyces macrogynus (strain ATCC 38327)</name>
    <name type="common">Allomyces javanicus var. macrogynus</name>
    <dbReference type="NCBI Taxonomy" id="578462"/>
    <lineage>
        <taxon>Eukaryota</taxon>
        <taxon>Fungi</taxon>
        <taxon>Fungi incertae sedis</taxon>
        <taxon>Blastocladiomycota</taxon>
        <taxon>Blastocladiomycetes</taxon>
        <taxon>Blastocladiales</taxon>
        <taxon>Blastocladiaceae</taxon>
        <taxon>Allomyces</taxon>
    </lineage>
</organism>
<accession>A0A0L0SEC0</accession>
<dbReference type="InterPro" id="IPR045299">
    <property type="entry name" value="Complex1_LYR_NDUFA6_LYRM6"/>
</dbReference>
<protein>
    <recommendedName>
        <fullName evidence="9">Complex 1 LYR protein domain-containing protein</fullName>
    </recommendedName>
</protein>
<keyword evidence="6" id="KW-0249">Electron transport</keyword>
<dbReference type="CDD" id="cd20266">
    <property type="entry name" value="Complex1_LYR_NDUFA6_LYRM6"/>
    <property type="match status" value="1"/>
</dbReference>
<keyword evidence="4" id="KW-0679">Respiratory chain</keyword>
<evidence type="ECO:0000256" key="5">
    <source>
        <dbReference type="ARBA" id="ARBA00022792"/>
    </source>
</evidence>
<dbReference type="OrthoDB" id="14535at2759"/>
<evidence type="ECO:0000256" key="3">
    <source>
        <dbReference type="ARBA" id="ARBA00022448"/>
    </source>
</evidence>
<dbReference type="Proteomes" id="UP000054350">
    <property type="component" value="Unassembled WGS sequence"/>
</dbReference>
<dbReference type="Pfam" id="PF05347">
    <property type="entry name" value="Complex1_LYR"/>
    <property type="match status" value="1"/>
</dbReference>
<reference evidence="10 11" key="1">
    <citation type="submission" date="2009-11" db="EMBL/GenBank/DDBJ databases">
        <title>Annotation of Allomyces macrogynus ATCC 38327.</title>
        <authorList>
            <consortium name="The Broad Institute Genome Sequencing Platform"/>
            <person name="Russ C."/>
            <person name="Cuomo C."/>
            <person name="Burger G."/>
            <person name="Gray M.W."/>
            <person name="Holland P.W.H."/>
            <person name="King N."/>
            <person name="Lang F.B.F."/>
            <person name="Roger A.J."/>
            <person name="Ruiz-Trillo I."/>
            <person name="Young S.K."/>
            <person name="Zeng Q."/>
            <person name="Gargeya S."/>
            <person name="Fitzgerald M."/>
            <person name="Haas B."/>
            <person name="Abouelleil A."/>
            <person name="Alvarado L."/>
            <person name="Arachchi H.M."/>
            <person name="Berlin A."/>
            <person name="Chapman S.B."/>
            <person name="Gearin G."/>
            <person name="Goldberg J."/>
            <person name="Griggs A."/>
            <person name="Gujja S."/>
            <person name="Hansen M."/>
            <person name="Heiman D."/>
            <person name="Howarth C."/>
            <person name="Larimer J."/>
            <person name="Lui A."/>
            <person name="MacDonald P.J.P."/>
            <person name="McCowen C."/>
            <person name="Montmayeur A."/>
            <person name="Murphy C."/>
            <person name="Neiman D."/>
            <person name="Pearson M."/>
            <person name="Priest M."/>
            <person name="Roberts A."/>
            <person name="Saif S."/>
            <person name="Shea T."/>
            <person name="Sisk P."/>
            <person name="Stolte C."/>
            <person name="Sykes S."/>
            <person name="Wortman J."/>
            <person name="Nusbaum C."/>
            <person name="Birren B."/>
        </authorList>
    </citation>
    <scope>NUCLEOTIDE SEQUENCE [LARGE SCALE GENOMIC DNA]</scope>
    <source>
        <strain evidence="10 11">ATCC 38327</strain>
    </source>
</reference>
<evidence type="ECO:0000256" key="8">
    <source>
        <dbReference type="ARBA" id="ARBA00023136"/>
    </source>
</evidence>
<dbReference type="InterPro" id="IPR008011">
    <property type="entry name" value="Complex1_LYR_dom"/>
</dbReference>
<dbReference type="AlphaFoldDB" id="A0A0L0SEC0"/>
<dbReference type="PANTHER" id="PTHR12964">
    <property type="entry name" value="NADH-UBIQUINONE OXIDOREDUCTASE B14 SUBUNIT"/>
    <property type="match status" value="1"/>
</dbReference>